<dbReference type="InterPro" id="IPR049945">
    <property type="entry name" value="AAA_22"/>
</dbReference>
<reference evidence="2 3" key="1">
    <citation type="submission" date="2018-01" db="EMBL/GenBank/DDBJ databases">
        <title>Bacillales members from the olive rhizosphere are effective biological control agents against Verticillium dahliae.</title>
        <authorList>
            <person name="Gomez-Lama C."/>
            <person name="Legarda G."/>
            <person name="Ruano-Rosa D."/>
            <person name="Pizarro-Tobias P."/>
            <person name="Valverde-Corredor A."/>
            <person name="Niqui J.L."/>
            <person name="Trivino J.C."/>
            <person name="Roca A."/>
            <person name="Mercado-Blanco J."/>
        </authorList>
    </citation>
    <scope>NUCLEOTIDE SEQUENCE [LARGE SCALE GENOMIC DNA]</scope>
    <source>
        <strain evidence="2 3">PIC167</strain>
    </source>
</reference>
<evidence type="ECO:0000313" key="3">
    <source>
        <dbReference type="Proteomes" id="UP000308114"/>
    </source>
</evidence>
<evidence type="ECO:0000313" key="2">
    <source>
        <dbReference type="EMBL" id="TKH45854.1"/>
    </source>
</evidence>
<name>A0A4U2Q757_9BACL</name>
<organism evidence="2 3">
    <name type="scientific">Paenibacillus terrae</name>
    <dbReference type="NCBI Taxonomy" id="159743"/>
    <lineage>
        <taxon>Bacteria</taxon>
        <taxon>Bacillati</taxon>
        <taxon>Bacillota</taxon>
        <taxon>Bacilli</taxon>
        <taxon>Bacillales</taxon>
        <taxon>Paenibacillaceae</taxon>
        <taxon>Paenibacillus</taxon>
    </lineage>
</organism>
<accession>A0A4U2Q757</accession>
<sequence>MLVLKSYEVFIPGAFPTYTYVSRNTPDTSYSYEFRLAQSLKTIGYLTSIIGPSKTGKTVLCEKVIGQDKIVDLTGNDFKHSEDFWVTVAKKVGLSLESNHIERRGIEGEGTTGLIEKKSTAITESFRSGKDKIIQYFNENNLVLVLDDFHYAPGDMQLEMAYQLKDAIRKQFRTIVISLPHRADDAIRKNPDLSGRLNLINIEPWQLDELSEIATTGFESLGMNIDLNYAKDIALESLASPQLMQSICLNLAIQLDVDHNRENAQITSKTQLEEAYKMTTINLSYKDVVRKLKAGPNPRGQQRKTYKLVTGEDADIYELLIKAISLNPPEISISIDDMKKRIDELISDGNDKPDKPKVKSAIEQVQSIMQNSESIYQVFEYKDEKIYILEPHFLFYLRWGIH</sequence>
<protein>
    <recommendedName>
        <fullName evidence="1">ORC1/DEAH AAA+ ATPase domain-containing protein</fullName>
    </recommendedName>
</protein>
<dbReference type="GO" id="GO:0016887">
    <property type="term" value="F:ATP hydrolysis activity"/>
    <property type="evidence" value="ECO:0007669"/>
    <property type="project" value="InterPro"/>
</dbReference>
<dbReference type="InterPro" id="IPR027417">
    <property type="entry name" value="P-loop_NTPase"/>
</dbReference>
<proteinExistence type="predicted"/>
<dbReference type="AlphaFoldDB" id="A0A4U2Q757"/>
<dbReference type="Pfam" id="PF13401">
    <property type="entry name" value="AAA_22"/>
    <property type="match status" value="1"/>
</dbReference>
<dbReference type="EMBL" id="PNXQ01000005">
    <property type="protein sequence ID" value="TKH45854.1"/>
    <property type="molecule type" value="Genomic_DNA"/>
</dbReference>
<dbReference type="Gene3D" id="3.40.50.300">
    <property type="entry name" value="P-loop containing nucleotide triphosphate hydrolases"/>
    <property type="match status" value="1"/>
</dbReference>
<dbReference type="Proteomes" id="UP000308114">
    <property type="component" value="Unassembled WGS sequence"/>
</dbReference>
<evidence type="ECO:0000259" key="1">
    <source>
        <dbReference type="Pfam" id="PF13401"/>
    </source>
</evidence>
<dbReference type="SUPFAM" id="SSF52540">
    <property type="entry name" value="P-loop containing nucleoside triphosphate hydrolases"/>
    <property type="match status" value="1"/>
</dbReference>
<comment type="caution">
    <text evidence="2">The sequence shown here is derived from an EMBL/GenBank/DDBJ whole genome shotgun (WGS) entry which is preliminary data.</text>
</comment>
<gene>
    <name evidence="2" type="ORF">C1I60_05245</name>
</gene>
<feature type="domain" description="ORC1/DEAH AAA+ ATPase" evidence="1">
    <location>
        <begin position="46"/>
        <end position="180"/>
    </location>
</feature>
<dbReference type="RefSeq" id="WP_137060786.1">
    <property type="nucleotide sequence ID" value="NZ_PNXQ01000005.1"/>
</dbReference>